<comment type="subcellular location">
    <subcellularLocation>
        <location evidence="1">Cell membrane</location>
        <topology evidence="1">Peripheral membrane protein</topology>
        <orientation evidence="1">Cytoplasmic side</orientation>
    </subcellularLocation>
</comment>
<gene>
    <name evidence="16" type="ORF">HMPREF9193_01381</name>
</gene>
<name>A0ABN0NY99_TRELE</name>
<reference evidence="16 17" key="1">
    <citation type="submission" date="2013-08" db="EMBL/GenBank/DDBJ databases">
        <authorList>
            <person name="Weinstock G."/>
            <person name="Sodergren E."/>
            <person name="Wylie T."/>
            <person name="Fulton L."/>
            <person name="Fulton R."/>
            <person name="Fronick C."/>
            <person name="O'Laughlin M."/>
            <person name="Godfrey J."/>
            <person name="Miner T."/>
            <person name="Herter B."/>
            <person name="Appelbaum E."/>
            <person name="Cordes M."/>
            <person name="Lek S."/>
            <person name="Wollam A."/>
            <person name="Pepin K.H."/>
            <person name="Palsikar V.B."/>
            <person name="Mitreva M."/>
            <person name="Wilson R.K."/>
        </authorList>
    </citation>
    <scope>NUCLEOTIDE SEQUENCE [LARGE SCALE GENOMIC DNA]</scope>
    <source>
        <strain evidence="16 17">ATCC 700332</strain>
    </source>
</reference>
<dbReference type="Gene3D" id="3.40.50.300">
    <property type="entry name" value="P-loop containing nucleotide triphosphate hydrolases"/>
    <property type="match status" value="1"/>
</dbReference>
<dbReference type="InterPro" id="IPR047040">
    <property type="entry name" value="FlhF__GTPase_dom"/>
</dbReference>
<sequence length="391" mass="44321">MRGASYQDCVEKIRAIYGRNYELISKRAVEPEGFFAFLKKRQYELTYVVLPDNRFASMLGSPMDFEQERRKILEANKNSVSPQLKLIFDEINSLKKDFAEKTSVLRQDEHPTIIRIQELMQKNEFASDYIAKICERIRKEYSLDTLDDFESVQKSVVDWIGEGIRIADTENIARPQVVVLVGPTGVGKTTSVAKLAAQYISSDGGRAKALRVRIITIDSYRIAAKEQMETYGEVMGIPVSLANSAEDMQKLMTMYATGVDVILVDTTGHSPKDYESLAKMRKILDFRGIPSQVFLTVSASTKASDLRTIMQQYEIFGYSALIITKMDETDCIGSVISIMDEKNKAVAYFTDGQRVPRDMEKATPVRMLIQLSDFKIDRTHIDQKFCPEKGL</sequence>
<evidence type="ECO:0000256" key="1">
    <source>
        <dbReference type="ARBA" id="ARBA00004413"/>
    </source>
</evidence>
<evidence type="ECO:0000256" key="9">
    <source>
        <dbReference type="ARBA" id="ARBA00023134"/>
    </source>
</evidence>
<feature type="domain" description="AAA+ ATPase" evidence="14">
    <location>
        <begin position="174"/>
        <end position="360"/>
    </location>
</feature>
<keyword evidence="5" id="KW-1003">Cell membrane</keyword>
<dbReference type="Proteomes" id="UP000016649">
    <property type="component" value="Unassembled WGS sequence"/>
</dbReference>
<evidence type="ECO:0000313" key="16">
    <source>
        <dbReference type="EMBL" id="ERJ92623.1"/>
    </source>
</evidence>
<comment type="function">
    <text evidence="12">Necessary for flagellar biosynthesis. May be involved in translocation of the flagellum.</text>
</comment>
<keyword evidence="4" id="KW-0813">Transport</keyword>
<dbReference type="SMART" id="SM00962">
    <property type="entry name" value="SRP54"/>
    <property type="match status" value="1"/>
</dbReference>
<keyword evidence="17" id="KW-1185">Reference proteome</keyword>
<evidence type="ECO:0000313" key="17">
    <source>
        <dbReference type="Proteomes" id="UP000016649"/>
    </source>
</evidence>
<keyword evidence="11" id="KW-1006">Bacterial flagellum protein export</keyword>
<dbReference type="PANTHER" id="PTHR43134:SF3">
    <property type="entry name" value="FLAGELLAR BIOSYNTHESIS PROTEIN FLHF"/>
    <property type="match status" value="1"/>
</dbReference>
<protein>
    <recommendedName>
        <fullName evidence="3">Flagellar biosynthesis protein FlhF</fullName>
    </recommendedName>
    <alternativeName>
        <fullName evidence="13">Flagella-associated GTP-binding protein</fullName>
    </alternativeName>
</protein>
<keyword evidence="9" id="KW-0342">GTP-binding</keyword>
<proteinExistence type="inferred from homology"/>
<dbReference type="InterPro" id="IPR000897">
    <property type="entry name" value="SRP54_GTPase_dom"/>
</dbReference>
<dbReference type="Pfam" id="PF00448">
    <property type="entry name" value="SRP54"/>
    <property type="match status" value="1"/>
</dbReference>
<comment type="caution">
    <text evidence="16">The sequence shown here is derived from an EMBL/GenBank/DDBJ whole genome shotgun (WGS) entry which is preliminary data.</text>
</comment>
<evidence type="ECO:0000256" key="4">
    <source>
        <dbReference type="ARBA" id="ARBA00022448"/>
    </source>
</evidence>
<dbReference type="InterPro" id="IPR027417">
    <property type="entry name" value="P-loop_NTPase"/>
</dbReference>
<evidence type="ECO:0000256" key="11">
    <source>
        <dbReference type="ARBA" id="ARBA00023225"/>
    </source>
</evidence>
<dbReference type="Gene3D" id="1.20.120.1380">
    <property type="entry name" value="Flagellar FlhF biosynthesis protein, N domain"/>
    <property type="match status" value="1"/>
</dbReference>
<evidence type="ECO:0000259" key="14">
    <source>
        <dbReference type="SMART" id="SM00382"/>
    </source>
</evidence>
<evidence type="ECO:0000256" key="12">
    <source>
        <dbReference type="ARBA" id="ARBA00025337"/>
    </source>
</evidence>
<dbReference type="EMBL" id="AWVH01000033">
    <property type="protein sequence ID" value="ERJ92623.1"/>
    <property type="molecule type" value="Genomic_DNA"/>
</dbReference>
<evidence type="ECO:0000256" key="10">
    <source>
        <dbReference type="ARBA" id="ARBA00023136"/>
    </source>
</evidence>
<keyword evidence="7" id="KW-1005">Bacterial flagellum biogenesis</keyword>
<evidence type="ECO:0000256" key="5">
    <source>
        <dbReference type="ARBA" id="ARBA00022475"/>
    </source>
</evidence>
<evidence type="ECO:0000256" key="8">
    <source>
        <dbReference type="ARBA" id="ARBA00022927"/>
    </source>
</evidence>
<dbReference type="SMART" id="SM00382">
    <property type="entry name" value="AAA"/>
    <property type="match status" value="1"/>
</dbReference>
<keyword evidence="8" id="KW-0653">Protein transport</keyword>
<evidence type="ECO:0000259" key="15">
    <source>
        <dbReference type="SMART" id="SM00962"/>
    </source>
</evidence>
<evidence type="ECO:0000256" key="13">
    <source>
        <dbReference type="ARBA" id="ARBA00030866"/>
    </source>
</evidence>
<keyword evidence="10" id="KW-0472">Membrane</keyword>
<comment type="similarity">
    <text evidence="2">Belongs to the GTP-binding SRP family.</text>
</comment>
<dbReference type="CDD" id="cd17873">
    <property type="entry name" value="FlhF"/>
    <property type="match status" value="1"/>
</dbReference>
<evidence type="ECO:0000256" key="3">
    <source>
        <dbReference type="ARBA" id="ARBA00014919"/>
    </source>
</evidence>
<dbReference type="SUPFAM" id="SSF52540">
    <property type="entry name" value="P-loop containing nucleoside triphosphate hydrolases"/>
    <property type="match status" value="1"/>
</dbReference>
<accession>A0ABN0NY99</accession>
<organism evidence="16 17">
    <name type="scientific">Treponema lecithinolyticum ATCC 700332</name>
    <dbReference type="NCBI Taxonomy" id="1321815"/>
    <lineage>
        <taxon>Bacteria</taxon>
        <taxon>Pseudomonadati</taxon>
        <taxon>Spirochaetota</taxon>
        <taxon>Spirochaetia</taxon>
        <taxon>Spirochaetales</taxon>
        <taxon>Treponemataceae</taxon>
        <taxon>Treponema</taxon>
    </lineage>
</organism>
<dbReference type="PANTHER" id="PTHR43134">
    <property type="entry name" value="SIGNAL RECOGNITION PARTICLE RECEPTOR SUBUNIT ALPHA"/>
    <property type="match status" value="1"/>
</dbReference>
<dbReference type="InterPro" id="IPR003593">
    <property type="entry name" value="AAA+_ATPase"/>
</dbReference>
<evidence type="ECO:0000256" key="7">
    <source>
        <dbReference type="ARBA" id="ARBA00022795"/>
    </source>
</evidence>
<feature type="domain" description="SRP54-type proteins GTP-binding" evidence="15">
    <location>
        <begin position="175"/>
        <end position="373"/>
    </location>
</feature>
<evidence type="ECO:0000256" key="2">
    <source>
        <dbReference type="ARBA" id="ARBA00008531"/>
    </source>
</evidence>
<evidence type="ECO:0000256" key="6">
    <source>
        <dbReference type="ARBA" id="ARBA00022741"/>
    </source>
</evidence>
<keyword evidence="6" id="KW-0547">Nucleotide-binding</keyword>